<evidence type="ECO:0000256" key="1">
    <source>
        <dbReference type="ARBA" id="ARBA00022741"/>
    </source>
</evidence>
<accession>S3NHM0</accession>
<reference evidence="6 7" key="1">
    <citation type="submission" date="2013-06" db="EMBL/GenBank/DDBJ databases">
        <title>The Genome Sequence of Acinetobacter rudis CIP 110305.</title>
        <authorList>
            <consortium name="The Broad Institute Genome Sequencing Platform"/>
            <consortium name="The Broad Institute Genome Sequencing Center for Infectious Disease"/>
            <person name="Cerqueira G."/>
            <person name="Feldgarden M."/>
            <person name="Courvalin P."/>
            <person name="Perichon B."/>
            <person name="Grillot-Courvalin C."/>
            <person name="Clermont D."/>
            <person name="Rocha E."/>
            <person name="Yoon E.-J."/>
            <person name="Nemec A."/>
            <person name="Young S.K."/>
            <person name="Zeng Q."/>
            <person name="Gargeya S."/>
            <person name="Fitzgerald M."/>
            <person name="Abouelleil A."/>
            <person name="Alvarado L."/>
            <person name="Berlin A.M."/>
            <person name="Chapman S.B."/>
            <person name="Dewar J."/>
            <person name="Goldberg J."/>
            <person name="Griggs A."/>
            <person name="Gujja S."/>
            <person name="Hansen M."/>
            <person name="Howarth C."/>
            <person name="Imamovic A."/>
            <person name="Larimer J."/>
            <person name="McCowan C."/>
            <person name="Murphy C."/>
            <person name="Pearson M."/>
            <person name="Priest M."/>
            <person name="Roberts A."/>
            <person name="Saif S."/>
            <person name="Shea T."/>
            <person name="Sykes S."/>
            <person name="Wortman J."/>
            <person name="Nusbaum C."/>
            <person name="Birren B."/>
        </authorList>
    </citation>
    <scope>NUCLEOTIDE SEQUENCE [LARGE SCALE GENOMIC DNA]</scope>
    <source>
        <strain evidence="6 7">CIP 110305</strain>
    </source>
</reference>
<dbReference type="GO" id="GO:0005737">
    <property type="term" value="C:cytoplasm"/>
    <property type="evidence" value="ECO:0007669"/>
    <property type="project" value="TreeGrafter"/>
</dbReference>
<dbReference type="PATRIC" id="fig|421052.3.peg.1939"/>
<dbReference type="AlphaFoldDB" id="S3NHM0"/>
<dbReference type="CDD" id="cd19499">
    <property type="entry name" value="RecA-like_ClpB_Hsp104-like"/>
    <property type="match status" value="1"/>
</dbReference>
<dbReference type="InterPro" id="IPR027417">
    <property type="entry name" value="P-loop_NTPase"/>
</dbReference>
<dbReference type="SMART" id="SM00382">
    <property type="entry name" value="AAA"/>
    <property type="match status" value="1"/>
</dbReference>
<dbReference type="Pfam" id="PF07724">
    <property type="entry name" value="AAA_2"/>
    <property type="match status" value="1"/>
</dbReference>
<evidence type="ECO:0000313" key="6">
    <source>
        <dbReference type="EMBL" id="EPF73829.1"/>
    </source>
</evidence>
<dbReference type="InterPro" id="IPR019489">
    <property type="entry name" value="Clp_ATPase_C"/>
</dbReference>
<dbReference type="SMART" id="SM01086">
    <property type="entry name" value="ClpB_D2-small"/>
    <property type="match status" value="1"/>
</dbReference>
<protein>
    <recommendedName>
        <fullName evidence="8">ATP-dependent Clp protease ATP-binding subunit ClpB</fullName>
    </recommendedName>
</protein>
<feature type="domain" description="Clp ATPase C-terminal" evidence="5">
    <location>
        <begin position="263"/>
        <end position="349"/>
    </location>
</feature>
<dbReference type="HOGENOM" id="CLU_005070_9_1_6"/>
<dbReference type="GO" id="GO:0005524">
    <property type="term" value="F:ATP binding"/>
    <property type="evidence" value="ECO:0007669"/>
    <property type="project" value="UniProtKB-KW"/>
</dbReference>
<dbReference type="STRING" id="632955.GCA_000829675_00453"/>
<dbReference type="eggNOG" id="COG0542">
    <property type="taxonomic scope" value="Bacteria"/>
</dbReference>
<evidence type="ECO:0000256" key="3">
    <source>
        <dbReference type="ARBA" id="ARBA00023186"/>
    </source>
</evidence>
<name>S3NHM0_9GAMM</name>
<dbReference type="EMBL" id="ATGI01000023">
    <property type="protein sequence ID" value="EPF73829.1"/>
    <property type="molecule type" value="Genomic_DNA"/>
</dbReference>
<keyword evidence="7" id="KW-1185">Reference proteome</keyword>
<dbReference type="InterPro" id="IPR050130">
    <property type="entry name" value="ClpA_ClpB"/>
</dbReference>
<dbReference type="PANTHER" id="PTHR11638:SF18">
    <property type="entry name" value="HEAT SHOCK PROTEIN 104"/>
    <property type="match status" value="1"/>
</dbReference>
<dbReference type="OrthoDB" id="9803641at2"/>
<dbReference type="PANTHER" id="PTHR11638">
    <property type="entry name" value="ATP-DEPENDENT CLP PROTEASE"/>
    <property type="match status" value="1"/>
</dbReference>
<dbReference type="InterPro" id="IPR003593">
    <property type="entry name" value="AAA+_ATPase"/>
</dbReference>
<comment type="caution">
    <text evidence="6">The sequence shown here is derived from an EMBL/GenBank/DDBJ whole genome shotgun (WGS) entry which is preliminary data.</text>
</comment>
<gene>
    <name evidence="6" type="ORF">F945_01988</name>
</gene>
<dbReference type="InterPro" id="IPR001270">
    <property type="entry name" value="ClpA/B"/>
</dbReference>
<dbReference type="SUPFAM" id="SSF52540">
    <property type="entry name" value="P-loop containing nucleoside triphosphate hydrolases"/>
    <property type="match status" value="1"/>
</dbReference>
<feature type="domain" description="AAA+ ATPase" evidence="4">
    <location>
        <begin position="76"/>
        <end position="264"/>
    </location>
</feature>
<dbReference type="GO" id="GO:0016887">
    <property type="term" value="F:ATP hydrolysis activity"/>
    <property type="evidence" value="ECO:0007669"/>
    <property type="project" value="InterPro"/>
</dbReference>
<sequence>MTFASARLQENQALIEQQQYQQHSQLQIARTSRFKFEPDQVMQLLRQKIAGQDAALNEIEKMLRVVKADFNPPDRPLAVTLMLGPTGVGKTETVRLVSEAVYGRADAFCRIDMNTLAQEHYAAALTGAPPGYVGSKEGNTLFDAEAIQGSFSKPGIVLFDEIEKASTEVIRALLNVIETGKLKLTAGTKSLDFCNCMIFMTSNVGAKQSQQRLNQLLKLPKFMRSLAHQFNFDEHALTDKALQNKFDPEFINRLDRILHFNRVETDFIPGLIQIELDKLNQRLHKQGRQLYLTESAIHALAQGYDIRYGARGVGRKIRTLLEPELANHLLLYPAASHIEVQYRDNGFYLKPRDSQS</sequence>
<keyword evidence="1" id="KW-0547">Nucleotide-binding</keyword>
<evidence type="ECO:0000259" key="4">
    <source>
        <dbReference type="SMART" id="SM00382"/>
    </source>
</evidence>
<dbReference type="RefSeq" id="WP_016656395.1">
    <property type="nucleotide sequence ID" value="NZ_KE340353.1"/>
</dbReference>
<evidence type="ECO:0008006" key="8">
    <source>
        <dbReference type="Google" id="ProtNLM"/>
    </source>
</evidence>
<keyword evidence="3" id="KW-0143">Chaperone</keyword>
<dbReference type="InterPro" id="IPR003959">
    <property type="entry name" value="ATPase_AAA_core"/>
</dbReference>
<evidence type="ECO:0000313" key="7">
    <source>
        <dbReference type="Proteomes" id="UP000014568"/>
    </source>
</evidence>
<dbReference type="Gene3D" id="1.10.8.60">
    <property type="match status" value="1"/>
</dbReference>
<dbReference type="Proteomes" id="UP000014568">
    <property type="component" value="Unassembled WGS sequence"/>
</dbReference>
<organism evidence="6 7">
    <name type="scientific">Acinetobacter rudis CIP 110305</name>
    <dbReference type="NCBI Taxonomy" id="421052"/>
    <lineage>
        <taxon>Bacteria</taxon>
        <taxon>Pseudomonadati</taxon>
        <taxon>Pseudomonadota</taxon>
        <taxon>Gammaproteobacteria</taxon>
        <taxon>Moraxellales</taxon>
        <taxon>Moraxellaceae</taxon>
        <taxon>Acinetobacter</taxon>
    </lineage>
</organism>
<dbReference type="Pfam" id="PF10431">
    <property type="entry name" value="ClpB_D2-small"/>
    <property type="match status" value="1"/>
</dbReference>
<dbReference type="PRINTS" id="PR00300">
    <property type="entry name" value="CLPPROTEASEA"/>
</dbReference>
<evidence type="ECO:0000259" key="5">
    <source>
        <dbReference type="SMART" id="SM01086"/>
    </source>
</evidence>
<keyword evidence="2" id="KW-0067">ATP-binding</keyword>
<evidence type="ECO:0000256" key="2">
    <source>
        <dbReference type="ARBA" id="ARBA00022840"/>
    </source>
</evidence>
<dbReference type="GO" id="GO:0034605">
    <property type="term" value="P:cellular response to heat"/>
    <property type="evidence" value="ECO:0007669"/>
    <property type="project" value="TreeGrafter"/>
</dbReference>
<proteinExistence type="predicted"/>
<dbReference type="Gene3D" id="3.40.50.300">
    <property type="entry name" value="P-loop containing nucleotide triphosphate hydrolases"/>
    <property type="match status" value="1"/>
</dbReference>